<feature type="transmembrane region" description="Helical" evidence="2">
    <location>
        <begin position="189"/>
        <end position="210"/>
    </location>
</feature>
<feature type="transmembrane region" description="Helical" evidence="2">
    <location>
        <begin position="390"/>
        <end position="407"/>
    </location>
</feature>
<evidence type="ECO:0000256" key="1">
    <source>
        <dbReference type="SAM" id="MobiDB-lite"/>
    </source>
</evidence>
<feature type="transmembrane region" description="Helical" evidence="2">
    <location>
        <begin position="27"/>
        <end position="55"/>
    </location>
</feature>
<feature type="transmembrane region" description="Helical" evidence="2">
    <location>
        <begin position="356"/>
        <end position="378"/>
    </location>
</feature>
<accession>A0A4Q9VHD0</accession>
<feature type="transmembrane region" description="Helical" evidence="2">
    <location>
        <begin position="245"/>
        <end position="266"/>
    </location>
</feature>
<dbReference type="AlphaFoldDB" id="A0A4Q9VHD0"/>
<comment type="caution">
    <text evidence="3">The sequence shown here is derived from an EMBL/GenBank/DDBJ whole genome shotgun (WGS) entry which is preliminary data.</text>
</comment>
<sequence>MTAAEANPSYLAPPRATAGRRAARRGAVILGFVAVVILMTVSPALLIALGVPYMAPGGSQALKIHPATWATALAMLPLIASRGGVVRFMAGEAIDRPGVAAFALATVLLFFHVVTVSSLPVSPVIDTFLLPILLVSVVGAMTEAERGRLVVFLHLLFVINALIGCVEYASSWRLTPMFDADGRILAQDWRASAIFGHPLVNAFLDGTWLLALACGATPRLPVVLRLGLMALATVAMVAFGGRVAMVFAVVILGAIGATRGVGVLLGGRFRLDAAAAAIAVATVAALFVVVFVDMGGADRFLERFSSDHGSAQARVAMFKIFGDLTPEQFVLWSDDRLIAQAQREYGIRVGVESTEVAFVAFYGLAVTLVFLAGLGLFLHELMRATGPRTGWLVLYFVVVMSGSNGIAAKSLSLAQLVVMVLVLMPRRGAGGRRLSSPWAPESGQTGTTVAGSPPSDGRPDAGAPPPRQG</sequence>
<keyword evidence="2" id="KW-1133">Transmembrane helix</keyword>
<evidence type="ECO:0000256" key="2">
    <source>
        <dbReference type="SAM" id="Phobius"/>
    </source>
</evidence>
<dbReference type="RefSeq" id="WP_131311066.1">
    <property type="nucleotide sequence ID" value="NZ_SJFN01000033.1"/>
</dbReference>
<dbReference type="InterPro" id="IPR048041">
    <property type="entry name" value="VpsF-like"/>
</dbReference>
<dbReference type="EMBL" id="SJFN01000033">
    <property type="protein sequence ID" value="TBW34528.1"/>
    <property type="molecule type" value="Genomic_DNA"/>
</dbReference>
<feature type="transmembrane region" description="Helical" evidence="2">
    <location>
        <begin position="222"/>
        <end position="239"/>
    </location>
</feature>
<reference evidence="3 4" key="1">
    <citation type="submission" date="2019-02" db="EMBL/GenBank/DDBJ databases">
        <title>Siculibacillus lacustris gen. nov., sp. nov., a new rosette-forming bacterium isolated from a freshwater crater lake (Lake St. Ana, Romania).</title>
        <authorList>
            <person name="Felfoldi T."/>
            <person name="Marton Z."/>
            <person name="Szabo A."/>
            <person name="Mentes A."/>
            <person name="Boka K."/>
            <person name="Marialigeti K."/>
            <person name="Mathe I."/>
            <person name="Koncz M."/>
            <person name="Schumann P."/>
            <person name="Toth E."/>
        </authorList>
    </citation>
    <scope>NUCLEOTIDE SEQUENCE [LARGE SCALE GENOMIC DNA]</scope>
    <source>
        <strain evidence="3 4">SA-279</strain>
    </source>
</reference>
<organism evidence="3 4">
    <name type="scientific">Siculibacillus lacustris</name>
    <dbReference type="NCBI Taxonomy" id="1549641"/>
    <lineage>
        <taxon>Bacteria</taxon>
        <taxon>Pseudomonadati</taxon>
        <taxon>Pseudomonadota</taxon>
        <taxon>Alphaproteobacteria</taxon>
        <taxon>Hyphomicrobiales</taxon>
        <taxon>Ancalomicrobiaceae</taxon>
        <taxon>Siculibacillus</taxon>
    </lineage>
</organism>
<keyword evidence="4" id="KW-1185">Reference proteome</keyword>
<dbReference type="OrthoDB" id="7987387at2"/>
<feature type="region of interest" description="Disordered" evidence="1">
    <location>
        <begin position="432"/>
        <end position="469"/>
    </location>
</feature>
<evidence type="ECO:0008006" key="5">
    <source>
        <dbReference type="Google" id="ProtNLM"/>
    </source>
</evidence>
<feature type="transmembrane region" description="Helical" evidence="2">
    <location>
        <begin position="124"/>
        <end position="142"/>
    </location>
</feature>
<feature type="transmembrane region" description="Helical" evidence="2">
    <location>
        <begin position="273"/>
        <end position="292"/>
    </location>
</feature>
<keyword evidence="2" id="KW-0472">Membrane</keyword>
<keyword evidence="2" id="KW-0812">Transmembrane</keyword>
<feature type="transmembrane region" description="Helical" evidence="2">
    <location>
        <begin position="98"/>
        <end position="118"/>
    </location>
</feature>
<name>A0A4Q9VHD0_9HYPH</name>
<dbReference type="NCBIfam" id="NF038256">
    <property type="entry name" value="exopoly_VpsF"/>
    <property type="match status" value="1"/>
</dbReference>
<evidence type="ECO:0000313" key="4">
    <source>
        <dbReference type="Proteomes" id="UP000292781"/>
    </source>
</evidence>
<feature type="transmembrane region" description="Helical" evidence="2">
    <location>
        <begin position="67"/>
        <end position="86"/>
    </location>
</feature>
<evidence type="ECO:0000313" key="3">
    <source>
        <dbReference type="EMBL" id="TBW34528.1"/>
    </source>
</evidence>
<dbReference type="Proteomes" id="UP000292781">
    <property type="component" value="Unassembled WGS sequence"/>
</dbReference>
<feature type="transmembrane region" description="Helical" evidence="2">
    <location>
        <begin position="149"/>
        <end position="169"/>
    </location>
</feature>
<protein>
    <recommendedName>
        <fullName evidence="5">O-antigen ligase domain-containing protein</fullName>
    </recommendedName>
</protein>
<gene>
    <name evidence="3" type="ORF">EYW49_18245</name>
</gene>
<proteinExistence type="predicted"/>